<comment type="caution">
    <text evidence="2">The sequence shown here is derived from an EMBL/GenBank/DDBJ whole genome shotgun (WGS) entry which is preliminary data.</text>
</comment>
<dbReference type="Pfam" id="PF00535">
    <property type="entry name" value="Glycos_transf_2"/>
    <property type="match status" value="1"/>
</dbReference>
<dbReference type="InterPro" id="IPR029044">
    <property type="entry name" value="Nucleotide-diphossugar_trans"/>
</dbReference>
<dbReference type="GO" id="GO:0016758">
    <property type="term" value="F:hexosyltransferase activity"/>
    <property type="evidence" value="ECO:0007669"/>
    <property type="project" value="UniProtKB-ARBA"/>
</dbReference>
<proteinExistence type="predicted"/>
<accession>A0A0Q3LVC9</accession>
<dbReference type="STRING" id="452084.AR438_03655"/>
<organism evidence="2 3">
    <name type="scientific">Chryseobacterium aquaticum</name>
    <dbReference type="NCBI Taxonomy" id="452084"/>
    <lineage>
        <taxon>Bacteria</taxon>
        <taxon>Pseudomonadati</taxon>
        <taxon>Bacteroidota</taxon>
        <taxon>Flavobacteriia</taxon>
        <taxon>Flavobacteriales</taxon>
        <taxon>Weeksellaceae</taxon>
        <taxon>Chryseobacterium group</taxon>
        <taxon>Chryseobacterium</taxon>
    </lineage>
</organism>
<dbReference type="AlphaFoldDB" id="A0A0Q3LVC9"/>
<dbReference type="PANTHER" id="PTHR22916">
    <property type="entry name" value="GLYCOSYLTRANSFERASE"/>
    <property type="match status" value="1"/>
</dbReference>
<dbReference type="RefSeq" id="WP_056012007.1">
    <property type="nucleotide sequence ID" value="NZ_LLYZ01000002.1"/>
</dbReference>
<dbReference type="EMBL" id="LLYZ01000002">
    <property type="protein sequence ID" value="KQK27313.1"/>
    <property type="molecule type" value="Genomic_DNA"/>
</dbReference>
<gene>
    <name evidence="2" type="ORF">AR438_03655</name>
</gene>
<evidence type="ECO:0000313" key="2">
    <source>
        <dbReference type="EMBL" id="KQK27313.1"/>
    </source>
</evidence>
<protein>
    <recommendedName>
        <fullName evidence="1">Glycosyltransferase 2-like domain-containing protein</fullName>
    </recommendedName>
</protein>
<keyword evidence="3" id="KW-1185">Reference proteome</keyword>
<dbReference type="InterPro" id="IPR001173">
    <property type="entry name" value="Glyco_trans_2-like"/>
</dbReference>
<evidence type="ECO:0000313" key="3">
    <source>
        <dbReference type="Proteomes" id="UP000051682"/>
    </source>
</evidence>
<dbReference type="Proteomes" id="UP000051682">
    <property type="component" value="Unassembled WGS sequence"/>
</dbReference>
<reference evidence="2 3" key="1">
    <citation type="submission" date="2015-10" db="EMBL/GenBank/DDBJ databases">
        <title>Chryseobacterium aquaticum genome.</title>
        <authorList>
            <person name="Newman J.D."/>
            <person name="Ferguson M.B."/>
            <person name="Miller J.R."/>
        </authorList>
    </citation>
    <scope>NUCLEOTIDE SEQUENCE [LARGE SCALE GENOMIC DNA]</scope>
    <source>
        <strain evidence="2 3">KCTC 12483</strain>
    </source>
</reference>
<feature type="domain" description="Glycosyltransferase 2-like" evidence="1">
    <location>
        <begin position="7"/>
        <end position="130"/>
    </location>
</feature>
<dbReference type="Gene3D" id="3.90.550.10">
    <property type="entry name" value="Spore Coat Polysaccharide Biosynthesis Protein SpsA, Chain A"/>
    <property type="match status" value="1"/>
</dbReference>
<evidence type="ECO:0000259" key="1">
    <source>
        <dbReference type="Pfam" id="PF00535"/>
    </source>
</evidence>
<name>A0A0Q3LVC9_9FLAO</name>
<dbReference type="SUPFAM" id="SSF53448">
    <property type="entry name" value="Nucleotide-diphospho-sugar transferases"/>
    <property type="match status" value="1"/>
</dbReference>
<sequence>MNKPLVSIVVISYNQAKYIKENLDSLKAQTYPNWELIVADDASPDNSVEEFKNWLKENNVNAKKLFHTKNTGLATVLNEALDLCEGKYLKFIAADDYLHPECLEESVKSLEEKSDEYGMVFTDFYPVNDSGVSVDFSIYYENKDYFNEDYSLKDNQLIKYNCIIAPTTLVKKEAILSTGKYDPSLLLEDHHRWLMINEKYKILFINKKLAYYRVLPTGITGKRHNRMIEEDIYLRIKYDKNGINKKQIFDYICSRYRKNTKIPDFIINEYLKYPHRVKRLSFFLKNKIHPYLFYIFTKIYKR</sequence>
<dbReference type="OrthoDB" id="396512at2"/>
<dbReference type="PANTHER" id="PTHR22916:SF3">
    <property type="entry name" value="UDP-GLCNAC:BETAGAL BETA-1,3-N-ACETYLGLUCOSAMINYLTRANSFERASE-LIKE PROTEIN 1"/>
    <property type="match status" value="1"/>
</dbReference>